<dbReference type="InterPro" id="IPR036915">
    <property type="entry name" value="Cyclin-like_sf"/>
</dbReference>
<dbReference type="InterPro" id="IPR013922">
    <property type="entry name" value="Cyclin_PHO80-like"/>
</dbReference>
<organism evidence="2">
    <name type="scientific">Bionectria ochroleuca</name>
    <name type="common">Gliocladium roseum</name>
    <dbReference type="NCBI Taxonomy" id="29856"/>
    <lineage>
        <taxon>Eukaryota</taxon>
        <taxon>Fungi</taxon>
        <taxon>Dikarya</taxon>
        <taxon>Ascomycota</taxon>
        <taxon>Pezizomycotina</taxon>
        <taxon>Sordariomycetes</taxon>
        <taxon>Hypocreomycetidae</taxon>
        <taxon>Hypocreales</taxon>
        <taxon>Bionectriaceae</taxon>
        <taxon>Clonostachys</taxon>
    </lineage>
</organism>
<dbReference type="Pfam" id="PF08613">
    <property type="entry name" value="Cyclin"/>
    <property type="match status" value="1"/>
</dbReference>
<reference evidence="2" key="1">
    <citation type="submission" date="2015-01" db="EMBL/GenBank/DDBJ databases">
        <authorList>
            <person name="Durling Mikael"/>
        </authorList>
    </citation>
    <scope>NUCLEOTIDE SEQUENCE</scope>
</reference>
<dbReference type="PANTHER" id="PTHR15615">
    <property type="match status" value="1"/>
</dbReference>
<sequence length="695" mass="76858">MLVENRRPISISILPPSPSSVLNKHKSFTRPPPIAVSKLHALAQQANSWDSGLRTPPIDEMSTAYQPSLATLDSHAINPYHAASLGYPGKARMDVVESHQAQYSRPVVQQQYTLPQTAMNWAPRETSANNPFSSTNQLNTIREQAPQVSSAKTEASVCSQDVTSSRRNSESLVYHSLQIPKCISPTGGNLAEFAAQMTCLFWFESVDQLKQAEKIRGPGPAPVIRLPSLARPYEQFQKWVLQVLSTTQVTQNVILLALLFIYRLKRSTPQIKGRAGSEYRLLIVALMLGNKFLDDNTYTNKTWAEVSAFAVKEIHIMEVEFLSNMRYNLLASQQEWEEWLEKLACFREYYERAARLPASPIHIPASVNSLPHSPIPSPTNSIAPMIPDMLPVTPSGMHSLSPSANRTLDWSTYMENHSPLAGKRAINLPRRKRSFEDDASEHPAKRAVPVSRLAHPAGRLPAPHPIMMTNPVQNQVQNLPPPPLMINTQNNTSYPQAGFVPPTTSTAVNSGHVSLPPLQPGMRAMSTVYQPPTIQVPQPPQAMPVTTAPTLPMSAYPAPTLPSHPQPAFGSGKHRSPGSLAPFTTSPLPDHFGGNSGMHTPIAQTPMSHSPTFYLQQRNSPYKPIRHVNTLLYPPAASLDQYHLSVPLEPTQMHYHPLGRRNIVRTGVVPEFLVYNRGQHPPLPSQFTPQGHFAA</sequence>
<dbReference type="CDD" id="cd20557">
    <property type="entry name" value="CYCLIN_ScPCL1-like"/>
    <property type="match status" value="1"/>
</dbReference>
<gene>
    <name evidence="2" type="ORF">BN869_000005226_1</name>
</gene>
<evidence type="ECO:0000256" key="1">
    <source>
        <dbReference type="SAM" id="MobiDB-lite"/>
    </source>
</evidence>
<accession>A0A0B7JVZ0</accession>
<name>A0A0B7JVZ0_BIOOC</name>
<protein>
    <recommendedName>
        <fullName evidence="3">Cyclin N-terminal domain-containing protein</fullName>
    </recommendedName>
</protein>
<dbReference type="PANTHER" id="PTHR15615:SF118">
    <property type="entry name" value="CYCLIN, HYPOTHETICAL (EUROFUNG)"/>
    <property type="match status" value="1"/>
</dbReference>
<dbReference type="GO" id="GO:0005634">
    <property type="term" value="C:nucleus"/>
    <property type="evidence" value="ECO:0007669"/>
    <property type="project" value="TreeGrafter"/>
</dbReference>
<dbReference type="AlphaFoldDB" id="A0A0B7JVZ0"/>
<dbReference type="Gene3D" id="1.10.472.10">
    <property type="entry name" value="Cyclin-like"/>
    <property type="match status" value="1"/>
</dbReference>
<dbReference type="SUPFAM" id="SSF47954">
    <property type="entry name" value="Cyclin-like"/>
    <property type="match status" value="1"/>
</dbReference>
<dbReference type="EMBL" id="CDPU01000013">
    <property type="protein sequence ID" value="CEO49169.1"/>
    <property type="molecule type" value="Genomic_DNA"/>
</dbReference>
<proteinExistence type="predicted"/>
<dbReference type="GO" id="GO:0019901">
    <property type="term" value="F:protein kinase binding"/>
    <property type="evidence" value="ECO:0007669"/>
    <property type="project" value="InterPro"/>
</dbReference>
<dbReference type="GO" id="GO:0016538">
    <property type="term" value="F:cyclin-dependent protein serine/threonine kinase regulator activity"/>
    <property type="evidence" value="ECO:0007669"/>
    <property type="project" value="TreeGrafter"/>
</dbReference>
<evidence type="ECO:0008006" key="3">
    <source>
        <dbReference type="Google" id="ProtNLM"/>
    </source>
</evidence>
<feature type="region of interest" description="Disordered" evidence="1">
    <location>
        <begin position="565"/>
        <end position="584"/>
    </location>
</feature>
<evidence type="ECO:0000313" key="2">
    <source>
        <dbReference type="EMBL" id="CEO49169.1"/>
    </source>
</evidence>
<dbReference type="GO" id="GO:0000307">
    <property type="term" value="C:cyclin-dependent protein kinase holoenzyme complex"/>
    <property type="evidence" value="ECO:0007669"/>
    <property type="project" value="TreeGrafter"/>
</dbReference>